<dbReference type="AlphaFoldDB" id="A0AAN8P507"/>
<evidence type="ECO:0000256" key="1">
    <source>
        <dbReference type="SAM" id="MobiDB-lite"/>
    </source>
</evidence>
<feature type="compositionally biased region" description="Low complexity" evidence="1">
    <location>
        <begin position="82"/>
        <end position="93"/>
    </location>
</feature>
<accession>A0AAN8P507</accession>
<name>A0AAN8P507_POLSC</name>
<proteinExistence type="predicted"/>
<protein>
    <submittedName>
        <fullName evidence="2">Uncharacterized protein</fullName>
    </submittedName>
</protein>
<evidence type="ECO:0000313" key="3">
    <source>
        <dbReference type="Proteomes" id="UP001372834"/>
    </source>
</evidence>
<organism evidence="2 3">
    <name type="scientific">Polyplax serrata</name>
    <name type="common">Common mouse louse</name>
    <dbReference type="NCBI Taxonomy" id="468196"/>
    <lineage>
        <taxon>Eukaryota</taxon>
        <taxon>Metazoa</taxon>
        <taxon>Ecdysozoa</taxon>
        <taxon>Arthropoda</taxon>
        <taxon>Hexapoda</taxon>
        <taxon>Insecta</taxon>
        <taxon>Pterygota</taxon>
        <taxon>Neoptera</taxon>
        <taxon>Paraneoptera</taxon>
        <taxon>Psocodea</taxon>
        <taxon>Troctomorpha</taxon>
        <taxon>Phthiraptera</taxon>
        <taxon>Anoplura</taxon>
        <taxon>Polyplacidae</taxon>
        <taxon>Polyplax</taxon>
    </lineage>
</organism>
<reference evidence="2 3" key="1">
    <citation type="submission" date="2023-10" db="EMBL/GenBank/DDBJ databases">
        <title>Genomes of two closely related lineages of the louse Polyplax serrata with different host specificities.</title>
        <authorList>
            <person name="Martinu J."/>
            <person name="Tarabai H."/>
            <person name="Stefka J."/>
            <person name="Hypsa V."/>
        </authorList>
    </citation>
    <scope>NUCLEOTIDE SEQUENCE [LARGE SCALE GENOMIC DNA]</scope>
    <source>
        <strain evidence="2">HR10_N</strain>
    </source>
</reference>
<feature type="region of interest" description="Disordered" evidence="1">
    <location>
        <begin position="21"/>
        <end position="49"/>
    </location>
</feature>
<dbReference type="EMBL" id="JAWJWE010000043">
    <property type="protein sequence ID" value="KAK6617726.1"/>
    <property type="molecule type" value="Genomic_DNA"/>
</dbReference>
<sequence length="128" mass="13436">MGPGPTKKYGGHLLHMEKIANDPQVSSPASVSRSRFSGGNEDNIPPCLLTSPASDDSLVALAIHSARDNWILRPGNHTGYQSPSTTPCTGGSSLLAKNHTGQPMNLPSVVRSCVPEVVHSDILPSTRG</sequence>
<gene>
    <name evidence="2" type="ORF">RUM43_013954</name>
</gene>
<evidence type="ECO:0000313" key="2">
    <source>
        <dbReference type="EMBL" id="KAK6617726.1"/>
    </source>
</evidence>
<feature type="region of interest" description="Disordered" evidence="1">
    <location>
        <begin position="77"/>
        <end position="100"/>
    </location>
</feature>
<feature type="compositionally biased region" description="Low complexity" evidence="1">
    <location>
        <begin position="25"/>
        <end position="37"/>
    </location>
</feature>
<dbReference type="Proteomes" id="UP001372834">
    <property type="component" value="Unassembled WGS sequence"/>
</dbReference>
<comment type="caution">
    <text evidence="2">The sequence shown here is derived from an EMBL/GenBank/DDBJ whole genome shotgun (WGS) entry which is preliminary data.</text>
</comment>